<dbReference type="FunFam" id="3.40.630.10:FF:000020">
    <property type="entry name" value="Carboxypeptidase D"/>
    <property type="match status" value="1"/>
</dbReference>
<dbReference type="SMART" id="SM00631">
    <property type="entry name" value="Zn_pept"/>
    <property type="match status" value="1"/>
</dbReference>
<comment type="caution">
    <text evidence="11">The sequence shown here is derived from an EMBL/GenBank/DDBJ whole genome shotgun (WGS) entry which is preliminary data.</text>
</comment>
<evidence type="ECO:0000313" key="11">
    <source>
        <dbReference type="EMBL" id="KPM06771.1"/>
    </source>
</evidence>
<comment type="cofactor">
    <cofactor evidence="1">
        <name>Zn(2+)</name>
        <dbReference type="ChEBI" id="CHEBI:29105"/>
    </cofactor>
</comment>
<keyword evidence="6" id="KW-0378">Hydrolase</keyword>
<keyword evidence="8" id="KW-0325">Glycoprotein</keyword>
<evidence type="ECO:0000256" key="6">
    <source>
        <dbReference type="ARBA" id="ARBA00022801"/>
    </source>
</evidence>
<dbReference type="InterPro" id="IPR000834">
    <property type="entry name" value="Peptidase_M14"/>
</dbReference>
<dbReference type="Proteomes" id="UP000616769">
    <property type="component" value="Unassembled WGS sequence"/>
</dbReference>
<sequence length="384" mass="44449">MAIKVIALLLLSFSIVVSFVLIIWVLFNPPEIKSIEYRYHSNREIESIVQRFASEHPEIARSHLIGQTKRNNSIWALEISDNPGEHEPGEAEIKLIANIHGNEAIGRELLLHLIDLLIGSYRTDPQIKWLVDNLRIHIVPTMNPDGFDRAIEGDCMGIEGRENANQIDLNRNFPDQFYPRLDEIQPETSMIMNWSRTHPFVLSLSLHGGALVANYPFDNNQENRKNYSKSPDDDVFRYLAHLYSKNHPQMSKGRCEDVCDLDFIEEYFPDGITNGAEWYPVNGGMQDWNYIECDCFELTIETGCRKFPHSNTIRNYWKEHRNSLLQFMMATYNGINGFVFDQNHQPLSNAIISIEGIDKNITTKRDGDYWRLLTPNRTYNIEKG</sequence>
<dbReference type="PANTHER" id="PTHR11532:SF73">
    <property type="entry name" value="CARBOXYPEPTIDASE D"/>
    <property type="match status" value="1"/>
</dbReference>
<keyword evidence="7" id="KW-0862">Zinc</keyword>
<dbReference type="GO" id="GO:0004181">
    <property type="term" value="F:metallocarboxypeptidase activity"/>
    <property type="evidence" value="ECO:0007669"/>
    <property type="project" value="InterPro"/>
</dbReference>
<evidence type="ECO:0000256" key="5">
    <source>
        <dbReference type="ARBA" id="ARBA00022723"/>
    </source>
</evidence>
<dbReference type="GO" id="GO:0016485">
    <property type="term" value="P:protein processing"/>
    <property type="evidence" value="ECO:0007669"/>
    <property type="project" value="TreeGrafter"/>
</dbReference>
<evidence type="ECO:0000256" key="1">
    <source>
        <dbReference type="ARBA" id="ARBA00001947"/>
    </source>
</evidence>
<proteinExistence type="inferred from homology"/>
<dbReference type="VEuPathDB" id="VectorBase:SSCA001082"/>
<dbReference type="CDD" id="cd11308">
    <property type="entry name" value="Peptidase_M14NE-CP-C_like"/>
    <property type="match status" value="1"/>
</dbReference>
<comment type="similarity">
    <text evidence="2 9">Belongs to the peptidase M14 family.</text>
</comment>
<dbReference type="EMBL" id="JXLN01011108">
    <property type="protein sequence ID" value="KPM06771.1"/>
    <property type="molecule type" value="Genomic_DNA"/>
</dbReference>
<dbReference type="InterPro" id="IPR057247">
    <property type="entry name" value="CARBOXYPEPT_ZN_2"/>
</dbReference>
<dbReference type="GO" id="GO:0008270">
    <property type="term" value="F:zinc ion binding"/>
    <property type="evidence" value="ECO:0007669"/>
    <property type="project" value="InterPro"/>
</dbReference>
<dbReference type="GO" id="GO:0006518">
    <property type="term" value="P:peptide metabolic process"/>
    <property type="evidence" value="ECO:0007669"/>
    <property type="project" value="TreeGrafter"/>
</dbReference>
<dbReference type="PROSITE" id="PS52035">
    <property type="entry name" value="PEPTIDASE_M14"/>
    <property type="match status" value="1"/>
</dbReference>
<dbReference type="OrthoDB" id="10249045at2759"/>
<dbReference type="GO" id="GO:0005615">
    <property type="term" value="C:extracellular space"/>
    <property type="evidence" value="ECO:0007669"/>
    <property type="project" value="TreeGrafter"/>
</dbReference>
<feature type="active site" description="Proton donor/acceptor" evidence="9">
    <location>
        <position position="301"/>
    </location>
</feature>
<keyword evidence="4" id="KW-0645">Protease</keyword>
<evidence type="ECO:0000256" key="7">
    <source>
        <dbReference type="ARBA" id="ARBA00022833"/>
    </source>
</evidence>
<evidence type="ECO:0000256" key="2">
    <source>
        <dbReference type="ARBA" id="ARBA00005988"/>
    </source>
</evidence>
<dbReference type="AlphaFoldDB" id="A0A132A721"/>
<evidence type="ECO:0000256" key="8">
    <source>
        <dbReference type="ARBA" id="ARBA00023180"/>
    </source>
</evidence>
<name>A0A132A721_SARSC</name>
<dbReference type="Pfam" id="PF00246">
    <property type="entry name" value="Peptidase_M14"/>
    <property type="match status" value="1"/>
</dbReference>
<dbReference type="InterPro" id="IPR050753">
    <property type="entry name" value="Peptidase_M14_domain"/>
</dbReference>
<dbReference type="PRINTS" id="PR00765">
    <property type="entry name" value="CRBOXYPTASEA"/>
</dbReference>
<gene>
    <name evidence="11" type="ORF">QR98_0052500</name>
</gene>
<accession>A0A132A721</accession>
<feature type="domain" description="Peptidase M14" evidence="10">
    <location>
        <begin position="38"/>
        <end position="331"/>
    </location>
</feature>
<evidence type="ECO:0000256" key="4">
    <source>
        <dbReference type="ARBA" id="ARBA00022670"/>
    </source>
</evidence>
<dbReference type="Gene3D" id="3.40.630.10">
    <property type="entry name" value="Zn peptidases"/>
    <property type="match status" value="1"/>
</dbReference>
<dbReference type="Gene3D" id="2.60.40.1120">
    <property type="entry name" value="Carboxypeptidase-like, regulatory domain"/>
    <property type="match status" value="1"/>
</dbReference>
<dbReference type="CDD" id="cd03858">
    <property type="entry name" value="M14_CP_N-E_like"/>
    <property type="match status" value="1"/>
</dbReference>
<dbReference type="InterPro" id="IPR008969">
    <property type="entry name" value="CarboxyPept-like_regulatory"/>
</dbReference>
<protein>
    <submittedName>
        <fullName evidence="11">Carboxypeptidase D-like protein</fullName>
    </submittedName>
</protein>
<organism evidence="11 12">
    <name type="scientific">Sarcoptes scabiei</name>
    <name type="common">Itch mite</name>
    <name type="synonym">Acarus scabiei</name>
    <dbReference type="NCBI Taxonomy" id="52283"/>
    <lineage>
        <taxon>Eukaryota</taxon>
        <taxon>Metazoa</taxon>
        <taxon>Ecdysozoa</taxon>
        <taxon>Arthropoda</taxon>
        <taxon>Chelicerata</taxon>
        <taxon>Arachnida</taxon>
        <taxon>Acari</taxon>
        <taxon>Acariformes</taxon>
        <taxon>Sarcoptiformes</taxon>
        <taxon>Astigmata</taxon>
        <taxon>Psoroptidia</taxon>
        <taxon>Sarcoptoidea</taxon>
        <taxon>Sarcoptidae</taxon>
        <taxon>Sarcoptinae</taxon>
        <taxon>Sarcoptes</taxon>
    </lineage>
</organism>
<reference evidence="11 12" key="1">
    <citation type="journal article" date="2015" name="Parasit. Vectors">
        <title>Draft genome of the scabies mite.</title>
        <authorList>
            <person name="Rider S.D.Jr."/>
            <person name="Morgan M.S."/>
            <person name="Arlian L.G."/>
        </authorList>
    </citation>
    <scope>NUCLEOTIDE SEQUENCE [LARGE SCALE GENOMIC DNA]</scope>
    <source>
        <strain evidence="11">Arlian Lab</strain>
    </source>
</reference>
<dbReference type="SUPFAM" id="SSF49464">
    <property type="entry name" value="Carboxypeptidase regulatory domain-like"/>
    <property type="match status" value="1"/>
</dbReference>
<evidence type="ECO:0000256" key="3">
    <source>
        <dbReference type="ARBA" id="ARBA00022645"/>
    </source>
</evidence>
<dbReference type="PANTHER" id="PTHR11532">
    <property type="entry name" value="PROTEASE M14 CARBOXYPEPTIDASE"/>
    <property type="match status" value="1"/>
</dbReference>
<dbReference type="SUPFAM" id="SSF53187">
    <property type="entry name" value="Zn-dependent exopeptidases"/>
    <property type="match status" value="1"/>
</dbReference>
<dbReference type="PROSITE" id="PS00133">
    <property type="entry name" value="CARBOXYPEPT_ZN_2"/>
    <property type="match status" value="1"/>
</dbReference>
<evidence type="ECO:0000259" key="10">
    <source>
        <dbReference type="PROSITE" id="PS52035"/>
    </source>
</evidence>
<keyword evidence="5" id="KW-0479">Metal-binding</keyword>
<evidence type="ECO:0000313" key="12">
    <source>
        <dbReference type="Proteomes" id="UP000616769"/>
    </source>
</evidence>
<evidence type="ECO:0000256" key="9">
    <source>
        <dbReference type="PROSITE-ProRule" id="PRU01379"/>
    </source>
</evidence>
<keyword evidence="3 11" id="KW-0121">Carboxypeptidase</keyword>